<dbReference type="GO" id="GO:0046047">
    <property type="term" value="P:TTP catabolic process"/>
    <property type="evidence" value="ECO:0007669"/>
    <property type="project" value="TreeGrafter"/>
</dbReference>
<dbReference type="Gene3D" id="1.10.287.1080">
    <property type="entry name" value="MazG-like"/>
    <property type="match status" value="2"/>
</dbReference>
<proteinExistence type="predicted"/>
<protein>
    <recommendedName>
        <fullName evidence="1">NTP pyrophosphohydrolase MazG-like domain-containing protein</fullName>
    </recommendedName>
</protein>
<evidence type="ECO:0000259" key="1">
    <source>
        <dbReference type="Pfam" id="PF03819"/>
    </source>
</evidence>
<dbReference type="AlphaFoldDB" id="A0A381N3S4"/>
<dbReference type="GO" id="GO:0046076">
    <property type="term" value="P:dTTP catabolic process"/>
    <property type="evidence" value="ECO:0007669"/>
    <property type="project" value="TreeGrafter"/>
</dbReference>
<name>A0A381N3S4_9ZZZZ</name>
<accession>A0A381N3S4</accession>
<dbReference type="CDD" id="cd11529">
    <property type="entry name" value="NTP-PPase_MazG_Cterm"/>
    <property type="match status" value="1"/>
</dbReference>
<evidence type="ECO:0000313" key="2">
    <source>
        <dbReference type="EMBL" id="SUZ49246.1"/>
    </source>
</evidence>
<dbReference type="NCBIfam" id="TIGR00444">
    <property type="entry name" value="mazG"/>
    <property type="match status" value="1"/>
</dbReference>
<dbReference type="EMBL" id="UINC01000110">
    <property type="protein sequence ID" value="SUZ49246.1"/>
    <property type="molecule type" value="Genomic_DNA"/>
</dbReference>
<reference evidence="2" key="1">
    <citation type="submission" date="2018-05" db="EMBL/GenBank/DDBJ databases">
        <authorList>
            <person name="Lanie J.A."/>
            <person name="Ng W.-L."/>
            <person name="Kazmierczak K.M."/>
            <person name="Andrzejewski T.M."/>
            <person name="Davidsen T.M."/>
            <person name="Wayne K.J."/>
            <person name="Tettelin H."/>
            <person name="Glass J.I."/>
            <person name="Rusch D."/>
            <person name="Podicherti R."/>
            <person name="Tsui H.-C.T."/>
            <person name="Winkler M.E."/>
        </authorList>
    </citation>
    <scope>NUCLEOTIDE SEQUENCE</scope>
</reference>
<dbReference type="GO" id="GO:0046081">
    <property type="term" value="P:dUTP catabolic process"/>
    <property type="evidence" value="ECO:0007669"/>
    <property type="project" value="TreeGrafter"/>
</dbReference>
<dbReference type="PANTHER" id="PTHR30522">
    <property type="entry name" value="NUCLEOSIDE TRIPHOSPHATE PYROPHOSPHOHYDROLASE"/>
    <property type="match status" value="1"/>
</dbReference>
<feature type="domain" description="NTP pyrophosphohydrolase MazG-like" evidence="1">
    <location>
        <begin position="1"/>
        <end position="42"/>
    </location>
</feature>
<dbReference type="NCBIfam" id="NF007113">
    <property type="entry name" value="PRK09562.1"/>
    <property type="match status" value="1"/>
</dbReference>
<dbReference type="GO" id="GO:0046052">
    <property type="term" value="P:UTP catabolic process"/>
    <property type="evidence" value="ECO:0007669"/>
    <property type="project" value="TreeGrafter"/>
</dbReference>
<dbReference type="InterPro" id="IPR011551">
    <property type="entry name" value="NTP_PyrPHydrolase_MazG"/>
</dbReference>
<organism evidence="2">
    <name type="scientific">marine metagenome</name>
    <dbReference type="NCBI Taxonomy" id="408172"/>
    <lineage>
        <taxon>unclassified sequences</taxon>
        <taxon>metagenomes</taxon>
        <taxon>ecological metagenomes</taxon>
    </lineage>
</organism>
<gene>
    <name evidence="2" type="ORF">METZ01_LOCUS2100</name>
</gene>
<dbReference type="GO" id="GO:0047429">
    <property type="term" value="F:nucleoside triphosphate diphosphatase activity"/>
    <property type="evidence" value="ECO:0007669"/>
    <property type="project" value="InterPro"/>
</dbReference>
<dbReference type="Pfam" id="PF03819">
    <property type="entry name" value="MazG"/>
    <property type="match status" value="2"/>
</dbReference>
<sequence length="195" mass="22561">MGDILLHVVFQAAIAEDDGKFNLEESLNTVNEKLVKRHPHVFGNENVDAAFHAKQNWEAAKHKEKNRKSRLEGVPITLPALIRAQRLQQKASYVGFDWDKVEKVWDKVHEEITELKEAQSKNMKDHIEEEIGDVLFAIVNLARFLDISAEDALRRTNKKFTSRFAKVEEILEKKGKKIEESTLEEMDEIWNAVKK</sequence>
<dbReference type="InterPro" id="IPR048011">
    <property type="entry name" value="NTP-PPase_MazG-like_C"/>
</dbReference>
<dbReference type="GO" id="GO:0046061">
    <property type="term" value="P:dATP catabolic process"/>
    <property type="evidence" value="ECO:0007669"/>
    <property type="project" value="TreeGrafter"/>
</dbReference>
<dbReference type="PANTHER" id="PTHR30522:SF0">
    <property type="entry name" value="NUCLEOSIDE TRIPHOSPHATE PYROPHOSPHOHYDROLASE"/>
    <property type="match status" value="1"/>
</dbReference>
<dbReference type="GO" id="GO:0006203">
    <property type="term" value="P:dGTP catabolic process"/>
    <property type="evidence" value="ECO:0007669"/>
    <property type="project" value="TreeGrafter"/>
</dbReference>
<dbReference type="InterPro" id="IPR004518">
    <property type="entry name" value="MazG-like_dom"/>
</dbReference>
<dbReference type="SUPFAM" id="SSF101386">
    <property type="entry name" value="all-alpha NTP pyrophosphatases"/>
    <property type="match status" value="2"/>
</dbReference>
<dbReference type="FunFam" id="1.10.287.1080:FF:000003">
    <property type="entry name" value="Nucleoside triphosphate pyrophosphohydrolase"/>
    <property type="match status" value="1"/>
</dbReference>
<feature type="domain" description="NTP pyrophosphohydrolase MazG-like" evidence="1">
    <location>
        <begin position="106"/>
        <end position="164"/>
    </location>
</feature>